<keyword evidence="4" id="KW-1185">Reference proteome</keyword>
<comment type="caution">
    <text evidence="3">The sequence shown here is derived from an EMBL/GenBank/DDBJ whole genome shotgun (WGS) entry which is preliminary data.</text>
</comment>
<dbReference type="Gene3D" id="1.25.40.430">
    <property type="match status" value="1"/>
</dbReference>
<dbReference type="GO" id="GO:0005634">
    <property type="term" value="C:nucleus"/>
    <property type="evidence" value="ECO:0007669"/>
    <property type="project" value="TreeGrafter"/>
</dbReference>
<feature type="compositionally biased region" description="Low complexity" evidence="1">
    <location>
        <begin position="60"/>
        <end position="69"/>
    </location>
</feature>
<dbReference type="AlphaFoldDB" id="A0A4C1TNV4"/>
<dbReference type="EMBL" id="BGZK01005818">
    <property type="protein sequence ID" value="GBP15577.1"/>
    <property type="molecule type" value="Genomic_DNA"/>
</dbReference>
<proteinExistence type="predicted"/>
<dbReference type="PANTHER" id="PTHR14030">
    <property type="entry name" value="MITOTIC CHECKPOINT SERINE/THREONINE-PROTEIN KINASE BUB1"/>
    <property type="match status" value="1"/>
</dbReference>
<feature type="domain" description="BUB1 N-terminal" evidence="2">
    <location>
        <begin position="396"/>
        <end position="500"/>
    </location>
</feature>
<dbReference type="Proteomes" id="UP000299102">
    <property type="component" value="Unassembled WGS sequence"/>
</dbReference>
<feature type="region of interest" description="Disordered" evidence="1">
    <location>
        <begin position="515"/>
        <end position="573"/>
    </location>
</feature>
<dbReference type="PANTHER" id="PTHR14030:SF4">
    <property type="entry name" value="BUB1 KINASE, ISOFORM A-RELATED"/>
    <property type="match status" value="1"/>
</dbReference>
<dbReference type="InterPro" id="IPR013212">
    <property type="entry name" value="Mad3/Bub1_I"/>
</dbReference>
<evidence type="ECO:0000313" key="4">
    <source>
        <dbReference type="Proteomes" id="UP000299102"/>
    </source>
</evidence>
<dbReference type="InterPro" id="IPR015661">
    <property type="entry name" value="Bub1/Mad3"/>
</dbReference>
<dbReference type="GO" id="GO:0051754">
    <property type="term" value="P:meiotic sister chromatid cohesion, centromeric"/>
    <property type="evidence" value="ECO:0007669"/>
    <property type="project" value="TreeGrafter"/>
</dbReference>
<sequence>MTKDCLDPPMTSLPTGLWMCPNHVENFIESVAESLVKDLEALKTAKAKFREIQKELGNIEELSSSSSNESENEAGETEDIENKSSKELTANEAEDSKEKEKTITPKNLPKIKRTKLGQDSQIKSEEESLICDKDEKAFKISNNHVKIEHENSADETDEESKYDPQIDAELKHLDVDLIKKLAYQRLQQLVQEHPEIVAQYQNRTAAKRIRELSDQFALANTQIDQQTNQSIVPSEVLSPTDIRRLCIMFTGETSSILAQPSSENDLNQLHPAFEQQQQLLLRTKRNMWQEHGTEVNGQLYSCDFTEREPTPAKKLKNEDIELQKKVQAILDKRRGIQRHYFTVDDTTRMAPPPKSDCKCSPYDSSPMIKGAWEAASTRAKCKHLHASLQVESPQELLAQRKVLEKEIHDYNGDDPLSAWYNYIEWIEQSFPSGGKESGLQEVLSKCLARNTRKSDEIFLRGIACRATAFEELREARQHFGFSVAQRLMYKDDDSMREETNRELHERRVALTTLRSHRKHVSSVRKGSAIKSVSPGKVKPLPDSVSTQESGKSVCSIIDAARDQENQKEPGPLE</sequence>
<organism evidence="3 4">
    <name type="scientific">Eumeta variegata</name>
    <name type="common">Bagworm moth</name>
    <name type="synonym">Eumeta japonica</name>
    <dbReference type="NCBI Taxonomy" id="151549"/>
    <lineage>
        <taxon>Eukaryota</taxon>
        <taxon>Metazoa</taxon>
        <taxon>Ecdysozoa</taxon>
        <taxon>Arthropoda</taxon>
        <taxon>Hexapoda</taxon>
        <taxon>Insecta</taxon>
        <taxon>Pterygota</taxon>
        <taxon>Neoptera</taxon>
        <taxon>Endopterygota</taxon>
        <taxon>Lepidoptera</taxon>
        <taxon>Glossata</taxon>
        <taxon>Ditrysia</taxon>
        <taxon>Tineoidea</taxon>
        <taxon>Psychidae</taxon>
        <taxon>Oiketicinae</taxon>
        <taxon>Eumeta</taxon>
    </lineage>
</organism>
<gene>
    <name evidence="3" type="ORF">EVAR_71946_1</name>
</gene>
<dbReference type="GO" id="GO:0007094">
    <property type="term" value="P:mitotic spindle assembly checkpoint signaling"/>
    <property type="evidence" value="ECO:0007669"/>
    <property type="project" value="InterPro"/>
</dbReference>
<evidence type="ECO:0000313" key="3">
    <source>
        <dbReference type="EMBL" id="GBP15577.1"/>
    </source>
</evidence>
<dbReference type="Pfam" id="PF08311">
    <property type="entry name" value="Mad3_BUB1_I"/>
    <property type="match status" value="1"/>
</dbReference>
<dbReference type="OrthoDB" id="1919692at2759"/>
<feature type="compositionally biased region" description="Polar residues" evidence="1">
    <location>
        <begin position="543"/>
        <end position="552"/>
    </location>
</feature>
<dbReference type="SMART" id="SM00777">
    <property type="entry name" value="Mad3_BUB1_I"/>
    <property type="match status" value="1"/>
</dbReference>
<dbReference type="GO" id="GO:0032991">
    <property type="term" value="C:protein-containing complex"/>
    <property type="evidence" value="ECO:0007669"/>
    <property type="project" value="UniProtKB-ARBA"/>
</dbReference>
<dbReference type="GO" id="GO:0004672">
    <property type="term" value="F:protein kinase activity"/>
    <property type="evidence" value="ECO:0007669"/>
    <property type="project" value="TreeGrafter"/>
</dbReference>
<name>A0A4C1TNV4_EUMVA</name>
<reference evidence="3 4" key="1">
    <citation type="journal article" date="2019" name="Commun. Biol.">
        <title>The bagworm genome reveals a unique fibroin gene that provides high tensile strength.</title>
        <authorList>
            <person name="Kono N."/>
            <person name="Nakamura H."/>
            <person name="Ohtoshi R."/>
            <person name="Tomita M."/>
            <person name="Numata K."/>
            <person name="Arakawa K."/>
        </authorList>
    </citation>
    <scope>NUCLEOTIDE SEQUENCE [LARGE SCALE GENOMIC DNA]</scope>
</reference>
<feature type="compositionally biased region" description="Basic and acidic residues" evidence="1">
    <location>
        <begin position="94"/>
        <end position="103"/>
    </location>
</feature>
<feature type="region of interest" description="Disordered" evidence="1">
    <location>
        <begin position="60"/>
        <end position="127"/>
    </location>
</feature>
<dbReference type="STRING" id="151549.A0A4C1TNV4"/>
<protein>
    <recommendedName>
        <fullName evidence="2">BUB1 N-terminal domain-containing protein</fullName>
    </recommendedName>
</protein>
<evidence type="ECO:0000256" key="1">
    <source>
        <dbReference type="SAM" id="MobiDB-lite"/>
    </source>
</evidence>
<evidence type="ECO:0000259" key="2">
    <source>
        <dbReference type="SMART" id="SM00777"/>
    </source>
</evidence>
<accession>A0A4C1TNV4</accession>
<feature type="compositionally biased region" description="Acidic residues" evidence="1">
    <location>
        <begin position="70"/>
        <end position="79"/>
    </location>
</feature>